<gene>
    <name evidence="1" type="ORF">L211DRAFT_673598</name>
</gene>
<evidence type="ECO:0000313" key="1">
    <source>
        <dbReference type="EMBL" id="RPB18943.1"/>
    </source>
</evidence>
<evidence type="ECO:0000313" key="2">
    <source>
        <dbReference type="Proteomes" id="UP000267821"/>
    </source>
</evidence>
<dbReference type="Proteomes" id="UP000267821">
    <property type="component" value="Unassembled WGS sequence"/>
</dbReference>
<dbReference type="EMBL" id="ML121603">
    <property type="protein sequence ID" value="RPB18943.1"/>
    <property type="molecule type" value="Genomic_DNA"/>
</dbReference>
<reference evidence="1 2" key="1">
    <citation type="journal article" date="2018" name="Nat. Ecol. Evol.">
        <title>Pezizomycetes genomes reveal the molecular basis of ectomycorrhizal truffle lifestyle.</title>
        <authorList>
            <person name="Murat C."/>
            <person name="Payen T."/>
            <person name="Noel B."/>
            <person name="Kuo A."/>
            <person name="Morin E."/>
            <person name="Chen J."/>
            <person name="Kohler A."/>
            <person name="Krizsan K."/>
            <person name="Balestrini R."/>
            <person name="Da Silva C."/>
            <person name="Montanini B."/>
            <person name="Hainaut M."/>
            <person name="Levati E."/>
            <person name="Barry K.W."/>
            <person name="Belfiori B."/>
            <person name="Cichocki N."/>
            <person name="Clum A."/>
            <person name="Dockter R.B."/>
            <person name="Fauchery L."/>
            <person name="Guy J."/>
            <person name="Iotti M."/>
            <person name="Le Tacon F."/>
            <person name="Lindquist E.A."/>
            <person name="Lipzen A."/>
            <person name="Malagnac F."/>
            <person name="Mello A."/>
            <person name="Molinier V."/>
            <person name="Miyauchi S."/>
            <person name="Poulain J."/>
            <person name="Riccioni C."/>
            <person name="Rubini A."/>
            <person name="Sitrit Y."/>
            <person name="Splivallo R."/>
            <person name="Traeger S."/>
            <person name="Wang M."/>
            <person name="Zifcakova L."/>
            <person name="Wipf D."/>
            <person name="Zambonelli A."/>
            <person name="Paolocci F."/>
            <person name="Nowrousian M."/>
            <person name="Ottonello S."/>
            <person name="Baldrian P."/>
            <person name="Spatafora J.W."/>
            <person name="Henrissat B."/>
            <person name="Nagy L.G."/>
            <person name="Aury J.M."/>
            <person name="Wincker P."/>
            <person name="Grigoriev I.V."/>
            <person name="Bonfante P."/>
            <person name="Martin F.M."/>
        </authorList>
    </citation>
    <scope>NUCLEOTIDE SEQUENCE [LARGE SCALE GENOMIC DNA]</scope>
    <source>
        <strain evidence="1 2">ATCC MYA-4762</strain>
    </source>
</reference>
<keyword evidence="2" id="KW-1185">Reference proteome</keyword>
<sequence length="129" mass="14883">MRIFFADIASRVSQTSRDSNYPLGNLTNLTANQSESCARYSRPPELSPEVPDHARWQFVAVKYAWRSADRVSEAALYLLATPRGVRSLSPILRWNYDLRGRYQSIGVIHIYERDLYSLIDLIDIYSDHS</sequence>
<name>A0A3N4L7V7_9PEZI</name>
<protein>
    <submittedName>
        <fullName evidence="1">Uncharacterized protein</fullName>
    </submittedName>
</protein>
<organism evidence="1 2">
    <name type="scientific">Terfezia boudieri ATCC MYA-4762</name>
    <dbReference type="NCBI Taxonomy" id="1051890"/>
    <lineage>
        <taxon>Eukaryota</taxon>
        <taxon>Fungi</taxon>
        <taxon>Dikarya</taxon>
        <taxon>Ascomycota</taxon>
        <taxon>Pezizomycotina</taxon>
        <taxon>Pezizomycetes</taxon>
        <taxon>Pezizales</taxon>
        <taxon>Pezizaceae</taxon>
        <taxon>Terfezia</taxon>
    </lineage>
</organism>
<accession>A0A3N4L7V7</accession>
<dbReference type="AlphaFoldDB" id="A0A3N4L7V7"/>
<proteinExistence type="predicted"/>
<dbReference type="InParanoid" id="A0A3N4L7V7"/>